<feature type="domain" description="AAA+ ATPase" evidence="13">
    <location>
        <begin position="536"/>
        <end position="671"/>
    </location>
</feature>
<evidence type="ECO:0000256" key="5">
    <source>
        <dbReference type="ARBA" id="ARBA00022448"/>
    </source>
</evidence>
<comment type="cofactor">
    <cofactor evidence="12">
        <name>Mg(2+)</name>
        <dbReference type="ChEBI" id="CHEBI:18420"/>
    </cofactor>
    <text evidence="12">Binds 1 Mg(2+) ion per subunit.</text>
</comment>
<evidence type="ECO:0000259" key="14">
    <source>
        <dbReference type="SMART" id="SM01073"/>
    </source>
</evidence>
<evidence type="ECO:0000256" key="7">
    <source>
        <dbReference type="ARBA" id="ARBA00022737"/>
    </source>
</evidence>
<dbReference type="Proteomes" id="UP000298663">
    <property type="component" value="Unassembled WGS sequence"/>
</dbReference>
<feature type="domain" description="AAA+ ATPase" evidence="13">
    <location>
        <begin position="253"/>
        <end position="400"/>
    </location>
</feature>
<keyword evidence="10 12" id="KW-0653">Protein transport</keyword>
<dbReference type="EC" id="3.6.4.6" evidence="4 12"/>
<evidence type="ECO:0000256" key="11">
    <source>
        <dbReference type="ARBA" id="ARBA00048883"/>
    </source>
</evidence>
<comment type="subcellular location">
    <subcellularLocation>
        <location evidence="1 12">Cytoplasm</location>
    </subcellularLocation>
</comment>
<dbReference type="InterPro" id="IPR009010">
    <property type="entry name" value="Asp_de-COase-like_dom_sf"/>
</dbReference>
<keyword evidence="12" id="KW-0460">Magnesium</keyword>
<accession>A0A4U5PBU2</accession>
<evidence type="ECO:0000256" key="3">
    <source>
        <dbReference type="ARBA" id="ARBA00011643"/>
    </source>
</evidence>
<dbReference type="CDD" id="cd19504">
    <property type="entry name" value="RecA-like_NSF-SEC18_r1-like"/>
    <property type="match status" value="1"/>
</dbReference>
<organism evidence="15 16">
    <name type="scientific">Steinernema carpocapsae</name>
    <name type="common">Entomopathogenic nematode</name>
    <dbReference type="NCBI Taxonomy" id="34508"/>
    <lineage>
        <taxon>Eukaryota</taxon>
        <taxon>Metazoa</taxon>
        <taxon>Ecdysozoa</taxon>
        <taxon>Nematoda</taxon>
        <taxon>Chromadorea</taxon>
        <taxon>Rhabditida</taxon>
        <taxon>Tylenchina</taxon>
        <taxon>Panagrolaimomorpha</taxon>
        <taxon>Strongyloidoidea</taxon>
        <taxon>Steinernematidae</taxon>
        <taxon>Steinernema</taxon>
    </lineage>
</organism>
<evidence type="ECO:0000313" key="15">
    <source>
        <dbReference type="EMBL" id="TKR93736.1"/>
    </source>
</evidence>
<dbReference type="Gene3D" id="2.40.40.20">
    <property type="match status" value="1"/>
</dbReference>
<keyword evidence="5 12" id="KW-0813">Transport</keyword>
<dbReference type="FunFam" id="2.40.40.20:FF:000006">
    <property type="entry name" value="vesicle-fusing ATPase isoform X1"/>
    <property type="match status" value="1"/>
</dbReference>
<dbReference type="PANTHER" id="PTHR23078">
    <property type="entry name" value="VESICULAR-FUSION PROTEIN NSF"/>
    <property type="match status" value="1"/>
</dbReference>
<evidence type="ECO:0000256" key="8">
    <source>
        <dbReference type="ARBA" id="ARBA00022741"/>
    </source>
</evidence>
<comment type="function">
    <text evidence="12">Required for vesicle-mediated transport. Catalyzes the fusion of transport vesicles within the Golgi cisternae. Is also required for transport from the endoplasmic reticulum to the Golgi stack. Seems to function as a fusion protein required for the delivery of cargo proteins to all compartments of the Golgi stack independent of vesicle origin.</text>
</comment>
<dbReference type="SUPFAM" id="SSF54585">
    <property type="entry name" value="Cdc48 domain 2-like"/>
    <property type="match status" value="1"/>
</dbReference>
<dbReference type="GO" id="GO:0005795">
    <property type="term" value="C:Golgi stack"/>
    <property type="evidence" value="ECO:0007669"/>
    <property type="project" value="TreeGrafter"/>
</dbReference>
<dbReference type="OrthoDB" id="9982946at2759"/>
<evidence type="ECO:0000256" key="9">
    <source>
        <dbReference type="ARBA" id="ARBA00022840"/>
    </source>
</evidence>
<keyword evidence="7" id="KW-0677">Repeat</keyword>
<reference evidence="15 16" key="1">
    <citation type="journal article" date="2015" name="Genome Biol.">
        <title>Comparative genomics of Steinernema reveals deeply conserved gene regulatory networks.</title>
        <authorList>
            <person name="Dillman A.R."/>
            <person name="Macchietto M."/>
            <person name="Porter C.F."/>
            <person name="Rogers A."/>
            <person name="Williams B."/>
            <person name="Antoshechkin I."/>
            <person name="Lee M.M."/>
            <person name="Goodwin Z."/>
            <person name="Lu X."/>
            <person name="Lewis E.E."/>
            <person name="Goodrich-Blair H."/>
            <person name="Stock S.P."/>
            <person name="Adams B.J."/>
            <person name="Sternberg P.W."/>
            <person name="Mortazavi A."/>
        </authorList>
    </citation>
    <scope>NUCLEOTIDE SEQUENCE [LARGE SCALE GENOMIC DNA]</scope>
    <source>
        <strain evidence="15 16">ALL</strain>
    </source>
</reference>
<sequence>MKVSKCPTDELATTNCAIVNREDFDANKVKHVEVQTGPVHRFVFSIRNHPNVSPGEIAFSTPQRFWAQLSLTQDVNVTPFAFSANDYIGTITLITDFRTKKQTPSEPLDSDHMAREFSMTFANQAFTSGQQLVFAYSVPKIEKQVMLNITVKEMQVADINAATGGARAATDKITMGCLLPNAPVIFEKAEGSQMNLIGKSKGKTAYRALINPDWDFQKMGIGGMDNEFSAIFRRAFSSRLFPPECIEQLGMKHVRGILLYGPPGTGKTLIARQIGKMLNAREPKIVNGPEILNKYVGESEGNIRKLFADAEEEWKRCGSNSALHMIIFDEIDAICKQRGSMAGSSGVHDTVVNQLLSKMDGVEQLNNILVIGMTNRRDMIDEALLRPGRMEVQMEISLPDQEGRVQILKIHTDRMREYGKLDPSVDIIDISKRIPNFSGAEIEGLVRAAQASGMNRMVKTTNGVHVDPDAFDKLRVTSEDFNYAIENDVKPAFGHVDDNLGRYQLFGFHSWSAEISRIVEDAELHVRCLDAPNAPPLKSVLFLGPAGAGTSSLACKLAKESGIPFVRLCSPGDMAGYSETAKCAAIRKIFQDAYKSPKSIIVIDDLEGLLDYTEVGPRFSQLILSTLTQFIKLTPPNKHRLLILATSSKAFVDLFNLKKLFFATFQVPLVTKREQICSVAEQSNVFSDEELEDFRRKLTGEGFCIGIKQLIMLLQSSETVTPGDNVDYVIGVMKAQYFGAPVERTPFSY</sequence>
<evidence type="ECO:0000256" key="2">
    <source>
        <dbReference type="ARBA" id="ARBA00006914"/>
    </source>
</evidence>
<name>A0A4U5PBU2_STECR</name>
<dbReference type="GO" id="GO:0005524">
    <property type="term" value="F:ATP binding"/>
    <property type="evidence" value="ECO:0007669"/>
    <property type="project" value="UniProtKB-UniRule"/>
</dbReference>
<dbReference type="PROSITE" id="PS00674">
    <property type="entry name" value="AAA"/>
    <property type="match status" value="1"/>
</dbReference>
<comment type="catalytic activity">
    <reaction evidence="11 12">
        <text>ATP + H2O = ADP + phosphate + H(+)</text>
        <dbReference type="Rhea" id="RHEA:13065"/>
        <dbReference type="ChEBI" id="CHEBI:15377"/>
        <dbReference type="ChEBI" id="CHEBI:15378"/>
        <dbReference type="ChEBI" id="CHEBI:30616"/>
        <dbReference type="ChEBI" id="CHEBI:43474"/>
        <dbReference type="ChEBI" id="CHEBI:456216"/>
        <dbReference type="EC" id="3.6.4.6"/>
    </reaction>
</comment>
<dbReference type="SMART" id="SM01073">
    <property type="entry name" value="CDC48_N"/>
    <property type="match status" value="1"/>
</dbReference>
<evidence type="ECO:0000256" key="12">
    <source>
        <dbReference type="RuleBase" id="RU367045"/>
    </source>
</evidence>
<comment type="similarity">
    <text evidence="2 12">Belongs to the AAA ATPase family.</text>
</comment>
<comment type="subunit">
    <text evidence="3">Homohexamer.</text>
</comment>
<dbReference type="FunFam" id="1.10.8.60:FF:000026">
    <property type="entry name" value="vesicle-fusing ATPase isoform X1"/>
    <property type="match status" value="1"/>
</dbReference>
<dbReference type="GO" id="GO:0016887">
    <property type="term" value="F:ATP hydrolysis activity"/>
    <property type="evidence" value="ECO:0007669"/>
    <property type="project" value="InterPro"/>
</dbReference>
<protein>
    <recommendedName>
        <fullName evidence="4 12">Vesicle-fusing ATPase</fullName>
        <ecNumber evidence="4 12">3.6.4.6</ecNumber>
    </recommendedName>
</protein>
<dbReference type="InterPro" id="IPR003338">
    <property type="entry name" value="CDC4_N-term_subdom"/>
</dbReference>
<proteinExistence type="inferred from homology"/>
<comment type="caution">
    <text evidence="15">The sequence shown here is derived from an EMBL/GenBank/DDBJ whole genome shotgun (WGS) entry which is preliminary data.</text>
</comment>
<gene>
    <name evidence="15" type="ORF">L596_008140</name>
</gene>
<dbReference type="GO" id="GO:0043001">
    <property type="term" value="P:Golgi to plasma membrane protein transport"/>
    <property type="evidence" value="ECO:0007669"/>
    <property type="project" value="TreeGrafter"/>
</dbReference>
<dbReference type="GO" id="GO:0006891">
    <property type="term" value="P:intra-Golgi vesicle-mediated transport"/>
    <property type="evidence" value="ECO:0007669"/>
    <property type="project" value="TreeGrafter"/>
</dbReference>
<evidence type="ECO:0000256" key="6">
    <source>
        <dbReference type="ARBA" id="ARBA00022490"/>
    </source>
</evidence>
<dbReference type="GO" id="GO:0035494">
    <property type="term" value="P:SNARE complex disassembly"/>
    <property type="evidence" value="ECO:0007669"/>
    <property type="project" value="InterPro"/>
</dbReference>
<dbReference type="Gene3D" id="3.10.330.10">
    <property type="match status" value="1"/>
</dbReference>
<keyword evidence="6 12" id="KW-0963">Cytoplasm</keyword>
<reference evidence="15 16" key="2">
    <citation type="journal article" date="2019" name="G3 (Bethesda)">
        <title>Hybrid Assembly of the Genome of the Entomopathogenic Nematode Steinernema carpocapsae Identifies the X-Chromosome.</title>
        <authorList>
            <person name="Serra L."/>
            <person name="Macchietto M."/>
            <person name="Macias-Munoz A."/>
            <person name="McGill C.J."/>
            <person name="Rodriguez I.M."/>
            <person name="Rodriguez B."/>
            <person name="Murad R."/>
            <person name="Mortazavi A."/>
        </authorList>
    </citation>
    <scope>NUCLEOTIDE SEQUENCE [LARGE SCALE GENOMIC DNA]</scope>
    <source>
        <strain evidence="15 16">ALL</strain>
    </source>
</reference>
<dbReference type="InterPro" id="IPR003960">
    <property type="entry name" value="ATPase_AAA_CS"/>
</dbReference>
<dbReference type="InterPro" id="IPR027417">
    <property type="entry name" value="P-loop_NTPase"/>
</dbReference>
<keyword evidence="9 12" id="KW-0067">ATP-binding</keyword>
<dbReference type="GO" id="GO:0046872">
    <property type="term" value="F:metal ion binding"/>
    <property type="evidence" value="ECO:0007669"/>
    <property type="project" value="UniProtKB-UniRule"/>
</dbReference>
<dbReference type="SUPFAM" id="SSF52540">
    <property type="entry name" value="P-loop containing nucleoside triphosphate hydrolases"/>
    <property type="match status" value="2"/>
</dbReference>
<dbReference type="InterPro" id="IPR029067">
    <property type="entry name" value="CDC48_domain_2-like_sf"/>
</dbReference>
<evidence type="ECO:0000256" key="1">
    <source>
        <dbReference type="ARBA" id="ARBA00004496"/>
    </source>
</evidence>
<dbReference type="SUPFAM" id="SSF50692">
    <property type="entry name" value="ADC-like"/>
    <property type="match status" value="1"/>
</dbReference>
<dbReference type="Pfam" id="PF00004">
    <property type="entry name" value="AAA"/>
    <property type="match status" value="2"/>
</dbReference>
<dbReference type="InterPro" id="IPR039812">
    <property type="entry name" value="Vesicle-fus_ATPase"/>
</dbReference>
<evidence type="ECO:0000256" key="10">
    <source>
        <dbReference type="ARBA" id="ARBA00022927"/>
    </source>
</evidence>
<dbReference type="AlphaFoldDB" id="A0A4U5PBU2"/>
<keyword evidence="12" id="KW-0479">Metal-binding</keyword>
<dbReference type="InterPro" id="IPR003959">
    <property type="entry name" value="ATPase_AAA_core"/>
</dbReference>
<keyword evidence="12" id="KW-0931">ER-Golgi transport</keyword>
<dbReference type="FunFam" id="3.40.50.300:FF:000166">
    <property type="entry name" value="vesicle-fusing ATPase isoform X1"/>
    <property type="match status" value="1"/>
</dbReference>
<evidence type="ECO:0000313" key="16">
    <source>
        <dbReference type="Proteomes" id="UP000298663"/>
    </source>
</evidence>
<dbReference type="InterPro" id="IPR003593">
    <property type="entry name" value="AAA+_ATPase"/>
</dbReference>
<keyword evidence="8 12" id="KW-0547">Nucleotide-binding</keyword>
<dbReference type="SMART" id="SM00382">
    <property type="entry name" value="AAA"/>
    <property type="match status" value="2"/>
</dbReference>
<dbReference type="PANTHER" id="PTHR23078:SF3">
    <property type="entry name" value="VESICLE-FUSING ATPASE"/>
    <property type="match status" value="1"/>
</dbReference>
<evidence type="ECO:0000259" key="13">
    <source>
        <dbReference type="SMART" id="SM00382"/>
    </source>
</evidence>
<dbReference type="EMBL" id="AZBU02000002">
    <property type="protein sequence ID" value="TKR93736.1"/>
    <property type="molecule type" value="Genomic_DNA"/>
</dbReference>
<dbReference type="Gene3D" id="3.40.50.300">
    <property type="entry name" value="P-loop containing nucleotide triphosphate hydrolases"/>
    <property type="match status" value="2"/>
</dbReference>
<dbReference type="FunFam" id="3.40.50.300:FF:000187">
    <property type="entry name" value="Vesicular-fusion ATPase SEC18"/>
    <property type="match status" value="1"/>
</dbReference>
<feature type="domain" description="CDC48 N-terminal subdomain" evidence="14">
    <location>
        <begin position="1"/>
        <end position="83"/>
    </location>
</feature>
<dbReference type="STRING" id="34508.A0A4U5PBU2"/>
<keyword evidence="12" id="KW-0378">Hydrolase</keyword>
<keyword evidence="16" id="KW-1185">Reference proteome</keyword>
<evidence type="ECO:0000256" key="4">
    <source>
        <dbReference type="ARBA" id="ARBA00012674"/>
    </source>
</evidence>
<dbReference type="Pfam" id="PF02359">
    <property type="entry name" value="CDC48_N"/>
    <property type="match status" value="1"/>
</dbReference>
<dbReference type="Gene3D" id="1.10.8.60">
    <property type="match status" value="2"/>
</dbReference>